<dbReference type="SMART" id="SM00905">
    <property type="entry name" value="FolB"/>
    <property type="match status" value="1"/>
</dbReference>
<comment type="catalytic activity">
    <reaction evidence="9">
        <text>7,8-dihydroneopterin = 6-hydroxymethyl-7,8-dihydropterin + glycolaldehyde</text>
        <dbReference type="Rhea" id="RHEA:10540"/>
        <dbReference type="ChEBI" id="CHEBI:17001"/>
        <dbReference type="ChEBI" id="CHEBI:17071"/>
        <dbReference type="ChEBI" id="CHEBI:44841"/>
        <dbReference type="EC" id="4.1.2.25"/>
    </reaction>
</comment>
<dbReference type="Gene3D" id="3.30.1130.10">
    <property type="match status" value="1"/>
</dbReference>
<keyword evidence="7" id="KW-0067">ATP-binding</keyword>
<dbReference type="NCBIfam" id="TIGR00526">
    <property type="entry name" value="folB_dom"/>
    <property type="match status" value="1"/>
</dbReference>
<evidence type="ECO:0000256" key="3">
    <source>
        <dbReference type="ARBA" id="ARBA00009640"/>
    </source>
</evidence>
<dbReference type="eggNOG" id="COG0801">
    <property type="taxonomic scope" value="Bacteria"/>
</dbReference>
<evidence type="ECO:0000259" key="10">
    <source>
        <dbReference type="PROSITE" id="PS00794"/>
    </source>
</evidence>
<dbReference type="InterPro" id="IPR035907">
    <property type="entry name" value="Hppk_sf"/>
</dbReference>
<dbReference type="Pfam" id="PF01288">
    <property type="entry name" value="HPPK"/>
    <property type="match status" value="1"/>
</dbReference>
<proteinExistence type="inferred from homology"/>
<comment type="similarity">
    <text evidence="9">Belongs to the DHNA family.</text>
</comment>
<evidence type="ECO:0000256" key="1">
    <source>
        <dbReference type="ARBA" id="ARBA00000198"/>
    </source>
</evidence>
<comment type="function">
    <text evidence="9">Catalyzes the conversion of 7,8-dihydroneopterin to 6-hydroxymethyl-7,8-dihydropterin.</text>
</comment>
<dbReference type="GO" id="GO:0003848">
    <property type="term" value="F:2-amino-4-hydroxy-6-hydroxymethyldihydropteridine diphosphokinase activity"/>
    <property type="evidence" value="ECO:0007669"/>
    <property type="project" value="UniProtKB-EC"/>
</dbReference>
<dbReference type="RefSeq" id="WP_022381442.1">
    <property type="nucleotide sequence ID" value="NZ_JADNIU010000015.1"/>
</dbReference>
<evidence type="ECO:0000256" key="8">
    <source>
        <dbReference type="ARBA" id="ARBA00022909"/>
    </source>
</evidence>
<dbReference type="SUPFAM" id="SSF55083">
    <property type="entry name" value="6-hydroxymethyl-7,8-dihydropterin pyrophosphokinase, HPPK"/>
    <property type="match status" value="1"/>
</dbReference>
<evidence type="ECO:0000313" key="11">
    <source>
        <dbReference type="EMBL" id="CUO70800.1"/>
    </source>
</evidence>
<keyword evidence="9" id="KW-0456">Lyase</keyword>
<evidence type="ECO:0000256" key="7">
    <source>
        <dbReference type="ARBA" id="ARBA00022840"/>
    </source>
</evidence>
<comment type="similarity">
    <text evidence="3">In the N-terminal section; belongs to the DHNA family.</text>
</comment>
<dbReference type="Gene3D" id="3.30.70.560">
    <property type="entry name" value="7,8-Dihydro-6-hydroxymethylpterin-pyrophosphokinase HPPK"/>
    <property type="match status" value="1"/>
</dbReference>
<dbReference type="InterPro" id="IPR043133">
    <property type="entry name" value="GTP-CH-I_C/QueF"/>
</dbReference>
<dbReference type="PANTHER" id="PTHR43071">
    <property type="entry name" value="2-AMINO-4-HYDROXY-6-HYDROXYMETHYLDIHYDROPTERIDINE PYROPHOSPHOKINASE"/>
    <property type="match status" value="1"/>
</dbReference>
<dbReference type="Pfam" id="PF02152">
    <property type="entry name" value="FolB"/>
    <property type="match status" value="1"/>
</dbReference>
<dbReference type="EC" id="4.1.2.25" evidence="9"/>
<evidence type="ECO:0000256" key="4">
    <source>
        <dbReference type="ARBA" id="ARBA00022679"/>
    </source>
</evidence>
<name>A0A174HCD5_9FIRM</name>
<dbReference type="eggNOG" id="COG1539">
    <property type="taxonomic scope" value="Bacteria"/>
</dbReference>
<comment type="catalytic activity">
    <reaction evidence="1">
        <text>6-hydroxymethyl-7,8-dihydropterin + ATP = (7,8-dihydropterin-6-yl)methyl diphosphate + AMP + H(+)</text>
        <dbReference type="Rhea" id="RHEA:11412"/>
        <dbReference type="ChEBI" id="CHEBI:15378"/>
        <dbReference type="ChEBI" id="CHEBI:30616"/>
        <dbReference type="ChEBI" id="CHEBI:44841"/>
        <dbReference type="ChEBI" id="CHEBI:72950"/>
        <dbReference type="ChEBI" id="CHEBI:456215"/>
        <dbReference type="EC" id="2.7.6.3"/>
    </reaction>
</comment>
<dbReference type="GO" id="GO:0004150">
    <property type="term" value="F:dihydroneopterin aldolase activity"/>
    <property type="evidence" value="ECO:0007669"/>
    <property type="project" value="UniProtKB-UniRule"/>
</dbReference>
<keyword evidence="4" id="KW-0808">Transferase</keyword>
<evidence type="ECO:0000256" key="5">
    <source>
        <dbReference type="ARBA" id="ARBA00022741"/>
    </source>
</evidence>
<reference evidence="11 12" key="1">
    <citation type="submission" date="2015-09" db="EMBL/GenBank/DDBJ databases">
        <authorList>
            <consortium name="Pathogen Informatics"/>
        </authorList>
    </citation>
    <scope>NUCLEOTIDE SEQUENCE [LARGE SCALE GENOMIC DNA]</scope>
    <source>
        <strain evidence="11 12">2789STDY5834863</strain>
    </source>
</reference>
<dbReference type="NCBIfam" id="TIGR00525">
    <property type="entry name" value="folB"/>
    <property type="match status" value="1"/>
</dbReference>
<evidence type="ECO:0000256" key="2">
    <source>
        <dbReference type="ARBA" id="ARBA00005051"/>
    </source>
</evidence>
<dbReference type="EMBL" id="CYZN01000041">
    <property type="protein sequence ID" value="CUO70800.1"/>
    <property type="molecule type" value="Genomic_DNA"/>
</dbReference>
<dbReference type="PROSITE" id="PS00794">
    <property type="entry name" value="HPPK"/>
    <property type="match status" value="1"/>
</dbReference>
<dbReference type="CDD" id="cd00534">
    <property type="entry name" value="DHNA_DHNTPE"/>
    <property type="match status" value="1"/>
</dbReference>
<dbReference type="SUPFAM" id="SSF55620">
    <property type="entry name" value="Tetrahydrobiopterin biosynthesis enzymes-like"/>
    <property type="match status" value="1"/>
</dbReference>
<dbReference type="InterPro" id="IPR006156">
    <property type="entry name" value="Dihydroneopterin_aldolase"/>
</dbReference>
<organism evidence="11 12">
    <name type="scientific">Blautia wexlerae</name>
    <dbReference type="NCBI Taxonomy" id="418240"/>
    <lineage>
        <taxon>Bacteria</taxon>
        <taxon>Bacillati</taxon>
        <taxon>Bacillota</taxon>
        <taxon>Clostridia</taxon>
        <taxon>Lachnospirales</taxon>
        <taxon>Lachnospiraceae</taxon>
        <taxon>Blautia</taxon>
    </lineage>
</organism>
<dbReference type="EC" id="2.7.6.3" evidence="9"/>
<accession>A0A174HCD5</accession>
<dbReference type="CDD" id="cd00483">
    <property type="entry name" value="HPPK"/>
    <property type="match status" value="1"/>
</dbReference>
<dbReference type="PANTHER" id="PTHR43071:SF1">
    <property type="entry name" value="2-AMINO-4-HYDROXY-6-HYDROXYMETHYLDIHYDROPTERIDINE PYROPHOSPHOKINASE"/>
    <property type="match status" value="1"/>
</dbReference>
<gene>
    <name evidence="11" type="primary">sulD</name>
    <name evidence="11" type="ORF">ERS852478_03647</name>
</gene>
<evidence type="ECO:0000256" key="9">
    <source>
        <dbReference type="RuleBase" id="RU362079"/>
    </source>
</evidence>
<dbReference type="AlphaFoldDB" id="A0A174HCD5"/>
<protein>
    <recommendedName>
        <fullName evidence="9">Bifunctional folate synthesis protein</fullName>
    </recommendedName>
    <domain>
        <recommendedName>
            <fullName evidence="9">Dihydroneopterin aldolase</fullName>
            <shortName evidence="9">DHNA</shortName>
            <ecNumber evidence="9">4.1.2.25</ecNumber>
        </recommendedName>
        <alternativeName>
            <fullName evidence="9">7,8-dihydroneopterin aldolase</fullName>
        </alternativeName>
    </domain>
    <domain>
        <recommendedName>
            <fullName evidence="9">2-amino-4-hydroxy-6-hydroxymethyldihydropteridine pyrophosphokinase</fullName>
            <ecNumber evidence="9">2.7.6.3</ecNumber>
        </recommendedName>
        <alternativeName>
            <fullName evidence="9">6-hydroxymethyl-7,8-dihydropterin pyrophosphokinase</fullName>
            <shortName evidence="9">PPPK</shortName>
        </alternativeName>
        <alternativeName>
            <fullName evidence="9">7,8-dihydro-6-hydroxymethylpterin pyrophosphokinase</fullName>
            <shortName evidence="9">HPPK</shortName>
        </alternativeName>
    </domain>
</protein>
<dbReference type="UniPathway" id="UPA00077">
    <property type="reaction ID" value="UER00154"/>
</dbReference>
<evidence type="ECO:0000256" key="6">
    <source>
        <dbReference type="ARBA" id="ARBA00022777"/>
    </source>
</evidence>
<dbReference type="InterPro" id="IPR000550">
    <property type="entry name" value="Hppk"/>
</dbReference>
<feature type="domain" description="7,8-dihydro-6-hydroxymethylpterin-pyrophosphokinase" evidence="10">
    <location>
        <begin position="211"/>
        <end position="222"/>
    </location>
</feature>
<keyword evidence="8 9" id="KW-0289">Folate biosynthesis</keyword>
<keyword evidence="5" id="KW-0547">Nucleotide-binding</keyword>
<dbReference type="GO" id="GO:0046654">
    <property type="term" value="P:tetrahydrofolate biosynthetic process"/>
    <property type="evidence" value="ECO:0007669"/>
    <property type="project" value="UniProtKB-UniRule"/>
</dbReference>
<dbReference type="Proteomes" id="UP000095431">
    <property type="component" value="Unassembled WGS sequence"/>
</dbReference>
<comment type="pathway">
    <text evidence="2">Cofactor biosynthesis; tetrahydrofolate biosynthesis; 2-amino-4-hydroxy-6-hydroxymethyl-7,8-dihydropteridine diphosphate from 7,8-dihydroneopterin triphosphate: step 4/4.</text>
</comment>
<comment type="pathway">
    <text evidence="9">Cofactor biosynthesis; tetrahydrofolate biosynthesis; 2-amino-4-hydroxy-6-hydroxymethyl-7,8-dihydropteridine diphosphate from 7,8-dihydroneopterin triphosphate: step 3/4.</text>
</comment>
<keyword evidence="6" id="KW-0418">Kinase</keyword>
<sequence>MDETRLDKIEIKELEVFANHGVYPEENVLGQKFVISATLFTRTRLAGLTDELSASINYGEVSHMITDFTRKHTYKLLESLAENLAEMLLCSLSGLEKITLKIEKPWAPVALPLKTVSVEITRKWHTAYIAFGSNMGDKKMYIDNGIRGLAETKGCRIEAISDYLITEPYGVTDQDEFLNGVLKMRTLLTPGELLVRLHQLEQAANRERIIHWGPRTLDLDILFYDQEIIDMPDLHIPHIDLHNRDFVLVPMNQIAPYLRHPVLNQTISQLLDSLLNKSENTAK</sequence>
<dbReference type="InterPro" id="IPR006157">
    <property type="entry name" value="FolB_dom"/>
</dbReference>
<dbReference type="GO" id="GO:0005524">
    <property type="term" value="F:ATP binding"/>
    <property type="evidence" value="ECO:0007669"/>
    <property type="project" value="UniProtKB-KW"/>
</dbReference>
<evidence type="ECO:0000313" key="12">
    <source>
        <dbReference type="Proteomes" id="UP000095431"/>
    </source>
</evidence>
<dbReference type="NCBIfam" id="TIGR01498">
    <property type="entry name" value="folK"/>
    <property type="match status" value="1"/>
</dbReference>
<dbReference type="GO" id="GO:0016301">
    <property type="term" value="F:kinase activity"/>
    <property type="evidence" value="ECO:0007669"/>
    <property type="project" value="UniProtKB-KW"/>
</dbReference>
<dbReference type="GO" id="GO:0046656">
    <property type="term" value="P:folic acid biosynthetic process"/>
    <property type="evidence" value="ECO:0007669"/>
    <property type="project" value="UniProtKB-UniRule"/>
</dbReference>